<feature type="transmembrane region" description="Helical" evidence="2">
    <location>
        <begin position="242"/>
        <end position="260"/>
    </location>
</feature>
<organism evidence="3 4">
    <name type="scientific">Macrostomum lignano</name>
    <dbReference type="NCBI Taxonomy" id="282301"/>
    <lineage>
        <taxon>Eukaryota</taxon>
        <taxon>Metazoa</taxon>
        <taxon>Spiralia</taxon>
        <taxon>Lophotrochozoa</taxon>
        <taxon>Platyhelminthes</taxon>
        <taxon>Rhabditophora</taxon>
        <taxon>Macrostomorpha</taxon>
        <taxon>Macrostomida</taxon>
        <taxon>Macrostomidae</taxon>
        <taxon>Macrostomum</taxon>
    </lineage>
</organism>
<feature type="transmembrane region" description="Helical" evidence="2">
    <location>
        <begin position="67"/>
        <end position="92"/>
    </location>
</feature>
<dbReference type="Pfam" id="PF10269">
    <property type="entry name" value="Tmemb_185A"/>
    <property type="match status" value="1"/>
</dbReference>
<dbReference type="Proteomes" id="UP000215902">
    <property type="component" value="Unassembled WGS sequence"/>
</dbReference>
<gene>
    <name evidence="3" type="ORF">BOX15_Mlig028622g2</name>
</gene>
<feature type="region of interest" description="Disordered" evidence="1">
    <location>
        <begin position="334"/>
        <end position="371"/>
    </location>
</feature>
<feature type="transmembrane region" description="Helical" evidence="2">
    <location>
        <begin position="42"/>
        <end position="61"/>
    </location>
</feature>
<reference evidence="3 4" key="1">
    <citation type="submission" date="2017-06" db="EMBL/GenBank/DDBJ databases">
        <title>A platform for efficient transgenesis in Macrostomum lignano, a flatworm model organism for stem cell research.</title>
        <authorList>
            <person name="Berezikov E."/>
        </authorList>
    </citation>
    <scope>NUCLEOTIDE SEQUENCE [LARGE SCALE GENOMIC DNA]</scope>
    <source>
        <strain evidence="3">DV1</strain>
        <tissue evidence="3">Whole organism</tissue>
    </source>
</reference>
<evidence type="ECO:0000313" key="3">
    <source>
        <dbReference type="EMBL" id="PAA76536.1"/>
    </source>
</evidence>
<sequence>GPFLSPENSLQISLICTLNNSYWRSERMKLRGLLESLNPWRLLAYASVLFFCLLFCLRLDSSIQCSWWLVFSPLLLWKLGVIIGCVMGCVRYRQIGPSRWDQLIQFRAMLLSSLLLGLLLAFEILACLRLEHELLRWTLVVIPLLALAVVGIGGVIWSLRHDRTCDLELFCASNLLQFIFLALQLDELITWSWGFVLIPLWIALCVAIILVVYSVILAVLLLRSSQAATAARGLARQSLHVALGYSAAAIPMLAFCVLITEKLDQRMHINYLTAGCPLLLSLVAMCCLACYSRKCNIWWFGIGKEFAQFLLEACPLLQEYANVSYKTVPQAQRQSQLDQQGQQQSPSQSQSVSPQPSTSQRPEDGPSSASTASAIVVANSPTTGLASGSDEHRLTDCFEQKFLFLNQQQKLEQLQYCCGCESNGNCLAHNETLCIRVPD</sequence>
<dbReference type="PANTHER" id="PTHR13568:SF6">
    <property type="entry name" value="TRANSMEMBRANE PROTEIN 185A"/>
    <property type="match status" value="1"/>
</dbReference>
<protein>
    <submittedName>
        <fullName evidence="3">Uncharacterized protein</fullName>
    </submittedName>
</protein>
<feature type="transmembrane region" description="Helical" evidence="2">
    <location>
        <begin position="191"/>
        <end position="222"/>
    </location>
</feature>
<keyword evidence="2" id="KW-1133">Transmembrane helix</keyword>
<dbReference type="EMBL" id="NIVC01000814">
    <property type="protein sequence ID" value="PAA76536.1"/>
    <property type="molecule type" value="Genomic_DNA"/>
</dbReference>
<name>A0A267FRZ7_9PLAT</name>
<accession>A0A267FRZ7</accession>
<dbReference type="PANTHER" id="PTHR13568">
    <property type="entry name" value="FAM11A, B PROTEIN"/>
    <property type="match status" value="1"/>
</dbReference>
<dbReference type="InterPro" id="IPR019396">
    <property type="entry name" value="TM_Fragile-X-F-assoc"/>
</dbReference>
<feature type="transmembrane region" description="Helical" evidence="2">
    <location>
        <begin position="272"/>
        <end position="291"/>
    </location>
</feature>
<dbReference type="STRING" id="282301.A0A267FRZ7"/>
<feature type="transmembrane region" description="Helical" evidence="2">
    <location>
        <begin position="134"/>
        <end position="157"/>
    </location>
</feature>
<keyword evidence="2" id="KW-0812">Transmembrane</keyword>
<evidence type="ECO:0000313" key="4">
    <source>
        <dbReference type="Proteomes" id="UP000215902"/>
    </source>
</evidence>
<feature type="transmembrane region" description="Helical" evidence="2">
    <location>
        <begin position="104"/>
        <end position="122"/>
    </location>
</feature>
<proteinExistence type="predicted"/>
<keyword evidence="4" id="KW-1185">Reference proteome</keyword>
<dbReference type="AlphaFoldDB" id="A0A267FRZ7"/>
<feature type="non-terminal residue" evidence="3">
    <location>
        <position position="1"/>
    </location>
</feature>
<evidence type="ECO:0000256" key="2">
    <source>
        <dbReference type="SAM" id="Phobius"/>
    </source>
</evidence>
<comment type="caution">
    <text evidence="3">The sequence shown here is derived from an EMBL/GenBank/DDBJ whole genome shotgun (WGS) entry which is preliminary data.</text>
</comment>
<evidence type="ECO:0000256" key="1">
    <source>
        <dbReference type="SAM" id="MobiDB-lite"/>
    </source>
</evidence>
<feature type="compositionally biased region" description="Low complexity" evidence="1">
    <location>
        <begin position="334"/>
        <end position="360"/>
    </location>
</feature>
<dbReference type="OrthoDB" id="72976at2759"/>
<keyword evidence="2" id="KW-0472">Membrane</keyword>